<dbReference type="Proteomes" id="UP000291343">
    <property type="component" value="Unassembled WGS sequence"/>
</dbReference>
<keyword evidence="4" id="KW-1185">Reference proteome</keyword>
<gene>
    <name evidence="3" type="ORF">LSTR_LSTR012866</name>
</gene>
<reference evidence="3 4" key="1">
    <citation type="journal article" date="2017" name="Gigascience">
        <title>Genome sequence of the small brown planthopper, Laodelphax striatellus.</title>
        <authorList>
            <person name="Zhu J."/>
            <person name="Jiang F."/>
            <person name="Wang X."/>
            <person name="Yang P."/>
            <person name="Bao Y."/>
            <person name="Zhao W."/>
            <person name="Wang W."/>
            <person name="Lu H."/>
            <person name="Wang Q."/>
            <person name="Cui N."/>
            <person name="Li J."/>
            <person name="Chen X."/>
            <person name="Luo L."/>
            <person name="Yu J."/>
            <person name="Kang L."/>
            <person name="Cui F."/>
        </authorList>
    </citation>
    <scope>NUCLEOTIDE SEQUENCE [LARGE SCALE GENOMIC DNA]</scope>
    <source>
        <strain evidence="3">Lst14</strain>
    </source>
</reference>
<sequence>MAKINKDKRDSVLSEDSNTRDEPAASTSGSISEYSLSSITSHDEFFRSRRHAETSLGNMESYFINQQLTDALKLWIKHDIPNRQKYVGKLLSFIKLPLLPASVAPLNTGRAGACVVVVPPTRV</sequence>
<protein>
    <recommendedName>
        <fullName evidence="2">BACK domain-containing protein</fullName>
    </recommendedName>
</protein>
<evidence type="ECO:0000313" key="3">
    <source>
        <dbReference type="EMBL" id="RZF34869.1"/>
    </source>
</evidence>
<dbReference type="InParanoid" id="A0A482WMV6"/>
<dbReference type="OrthoDB" id="45365at2759"/>
<organism evidence="3 4">
    <name type="scientific">Laodelphax striatellus</name>
    <name type="common">Small brown planthopper</name>
    <name type="synonym">Delphax striatella</name>
    <dbReference type="NCBI Taxonomy" id="195883"/>
    <lineage>
        <taxon>Eukaryota</taxon>
        <taxon>Metazoa</taxon>
        <taxon>Ecdysozoa</taxon>
        <taxon>Arthropoda</taxon>
        <taxon>Hexapoda</taxon>
        <taxon>Insecta</taxon>
        <taxon>Pterygota</taxon>
        <taxon>Neoptera</taxon>
        <taxon>Paraneoptera</taxon>
        <taxon>Hemiptera</taxon>
        <taxon>Auchenorrhyncha</taxon>
        <taxon>Fulgoroidea</taxon>
        <taxon>Delphacidae</taxon>
        <taxon>Criomorphinae</taxon>
        <taxon>Laodelphax</taxon>
    </lineage>
</organism>
<dbReference type="EMBL" id="QKKF02030011">
    <property type="protein sequence ID" value="RZF34869.1"/>
    <property type="molecule type" value="Genomic_DNA"/>
</dbReference>
<dbReference type="InterPro" id="IPR011705">
    <property type="entry name" value="BACK"/>
</dbReference>
<comment type="caution">
    <text evidence="3">The sequence shown here is derived from an EMBL/GenBank/DDBJ whole genome shotgun (WGS) entry which is preliminary data.</text>
</comment>
<feature type="domain" description="BACK" evidence="2">
    <location>
        <begin position="66"/>
        <end position="102"/>
    </location>
</feature>
<evidence type="ECO:0000259" key="2">
    <source>
        <dbReference type="Pfam" id="PF07707"/>
    </source>
</evidence>
<feature type="region of interest" description="Disordered" evidence="1">
    <location>
        <begin position="1"/>
        <end position="36"/>
    </location>
</feature>
<dbReference type="Pfam" id="PF07707">
    <property type="entry name" value="BACK"/>
    <property type="match status" value="1"/>
</dbReference>
<accession>A0A482WMV6</accession>
<feature type="compositionally biased region" description="Basic and acidic residues" evidence="1">
    <location>
        <begin position="1"/>
        <end position="23"/>
    </location>
</feature>
<evidence type="ECO:0000313" key="4">
    <source>
        <dbReference type="Proteomes" id="UP000291343"/>
    </source>
</evidence>
<feature type="compositionally biased region" description="Low complexity" evidence="1">
    <location>
        <begin position="26"/>
        <end position="36"/>
    </location>
</feature>
<name>A0A482WMV6_LAOST</name>
<evidence type="ECO:0000256" key="1">
    <source>
        <dbReference type="SAM" id="MobiDB-lite"/>
    </source>
</evidence>
<dbReference type="SMR" id="A0A482WMV6"/>
<proteinExistence type="predicted"/>
<dbReference type="AlphaFoldDB" id="A0A482WMV6"/>